<dbReference type="InterPro" id="IPR052159">
    <property type="entry name" value="Competence_DNA_uptake"/>
</dbReference>
<dbReference type="PANTHER" id="PTHR30619">
    <property type="entry name" value="DNA INTERNALIZATION/COMPETENCE PROTEIN COMEC/REC2"/>
    <property type="match status" value="1"/>
</dbReference>
<feature type="transmembrane region" description="Helical" evidence="1">
    <location>
        <begin position="253"/>
        <end position="276"/>
    </location>
</feature>
<dbReference type="CDD" id="cd07731">
    <property type="entry name" value="ComA-like_MBL-fold"/>
    <property type="match status" value="1"/>
</dbReference>
<dbReference type="Pfam" id="PF00753">
    <property type="entry name" value="Lactamase_B"/>
    <property type="match status" value="1"/>
</dbReference>
<proteinExistence type="predicted"/>
<sequence length="629" mass="72642">MFVNRCLPLFLNCFIILYFKEYSYVAVPFLVLLWFYKYRDLTVILLIILSGLIISSTNIPYATIYEGKIVQLTTNSIVIEHKGVRTLVSNCKIRDYDSIIQVEGKGNEIQSAPSSFGFSFETWAKQQSLNSSIYATTCHKVKEGTTIRRNFQKIIEQHPQKEYLNKTFFNVSSDREDFVGVLNAIGFPFVGFLLILRKLLRFFMYEKSIRWIEGFLIFLNLLITGFSFVSLRILFSYLCRFIHGDSKFRTGCFGFLCLLSNINQCTSLSFIIPFGFRLLQVTTNHKKIVRFLFICVIQSFFFSKIHVGLVFFYFVIVLIQGLMTCYSILLLFFPFLGSSFYELLSSIVDLLHVFELTGNPKGFGLILYLLVPFCFKKHRMEASLVIYLLFIQFGFFHPLSELVFLQIGQGDSMLIREAFNQKNILIDTGSSKNYELLKSNLEARTIHKIDVIFITHYDEDHAGNLGSLMNDFEVKEVIDTTDSFTTQKLKIESLNQRTFEEDNDNSLIHFIQMNQTHFLMMADASKQVEHNLLKDKQLLNIDILKIGHHGSKTSTSKALLTKSRPKLAIISSGLNNRYGHPHQETLELLNKFNVYTLNTAQDGDISIFFTRFLNFILTSRGKIGIISRW</sequence>
<feature type="transmembrane region" description="Helical" evidence="1">
    <location>
        <begin position="43"/>
        <end position="64"/>
    </location>
</feature>
<dbReference type="InterPro" id="IPR001279">
    <property type="entry name" value="Metallo-B-lactamas"/>
</dbReference>
<keyword evidence="1" id="KW-0812">Transmembrane</keyword>
<feature type="domain" description="Metallo-beta-lactamase" evidence="2">
    <location>
        <begin position="408"/>
        <end position="482"/>
    </location>
</feature>
<keyword evidence="4" id="KW-1185">Reference proteome</keyword>
<dbReference type="RefSeq" id="WP_078712410.1">
    <property type="nucleotide sequence ID" value="NZ_FUWY01000006.1"/>
</dbReference>
<dbReference type="AlphaFoldDB" id="A0A1T4PGC1"/>
<keyword evidence="1" id="KW-0472">Membrane</keyword>
<name>A0A1T4PGC1_9FIRM</name>
<accession>A0A1T4PGC1</accession>
<feature type="transmembrane region" description="Helical" evidence="1">
    <location>
        <begin position="178"/>
        <end position="196"/>
    </location>
</feature>
<dbReference type="PANTHER" id="PTHR30619:SF7">
    <property type="entry name" value="BETA-LACTAMASE DOMAIN PROTEIN"/>
    <property type="match status" value="1"/>
</dbReference>
<gene>
    <name evidence="3" type="ORF">SAMN02745191_2010</name>
</gene>
<evidence type="ECO:0000313" key="3">
    <source>
        <dbReference type="EMBL" id="SJZ90605.1"/>
    </source>
</evidence>
<feature type="transmembrane region" description="Helical" evidence="1">
    <location>
        <begin position="15"/>
        <end position="36"/>
    </location>
</feature>
<dbReference type="STRING" id="118967.SAMN02745191_2010"/>
<feature type="transmembrane region" description="Helical" evidence="1">
    <location>
        <begin position="288"/>
        <end position="305"/>
    </location>
</feature>
<keyword evidence="1" id="KW-1133">Transmembrane helix</keyword>
<dbReference type="InterPro" id="IPR035681">
    <property type="entry name" value="ComA-like_MBL"/>
</dbReference>
<protein>
    <submittedName>
        <fullName evidence="3">Metallo-beta-lactamase superfamily protein</fullName>
    </submittedName>
</protein>
<feature type="transmembrane region" description="Helical" evidence="1">
    <location>
        <begin position="384"/>
        <end position="405"/>
    </location>
</feature>
<dbReference type="SUPFAM" id="SSF56281">
    <property type="entry name" value="Metallo-hydrolase/oxidoreductase"/>
    <property type="match status" value="1"/>
</dbReference>
<evidence type="ECO:0000259" key="2">
    <source>
        <dbReference type="Pfam" id="PF00753"/>
    </source>
</evidence>
<dbReference type="Proteomes" id="UP000243297">
    <property type="component" value="Unassembled WGS sequence"/>
</dbReference>
<dbReference type="EMBL" id="FUWY01000006">
    <property type="protein sequence ID" value="SJZ90605.1"/>
    <property type="molecule type" value="Genomic_DNA"/>
</dbReference>
<organism evidence="3 4">
    <name type="scientific">Anaerorhabdus furcosa</name>
    <dbReference type="NCBI Taxonomy" id="118967"/>
    <lineage>
        <taxon>Bacteria</taxon>
        <taxon>Bacillati</taxon>
        <taxon>Bacillota</taxon>
        <taxon>Erysipelotrichia</taxon>
        <taxon>Erysipelotrichales</taxon>
        <taxon>Erysipelotrichaceae</taxon>
        <taxon>Anaerorhabdus</taxon>
    </lineage>
</organism>
<evidence type="ECO:0000313" key="4">
    <source>
        <dbReference type="Proteomes" id="UP000243297"/>
    </source>
</evidence>
<dbReference type="Gene3D" id="3.60.15.10">
    <property type="entry name" value="Ribonuclease Z/Hydroxyacylglutathione hydrolase-like"/>
    <property type="match status" value="2"/>
</dbReference>
<feature type="transmembrane region" description="Helical" evidence="1">
    <location>
        <begin position="217"/>
        <end position="238"/>
    </location>
</feature>
<reference evidence="4" key="1">
    <citation type="submission" date="2017-02" db="EMBL/GenBank/DDBJ databases">
        <authorList>
            <person name="Varghese N."/>
            <person name="Submissions S."/>
        </authorList>
    </citation>
    <scope>NUCLEOTIDE SEQUENCE [LARGE SCALE GENOMIC DNA]</scope>
    <source>
        <strain evidence="4">ATCC 25662</strain>
    </source>
</reference>
<evidence type="ECO:0000256" key="1">
    <source>
        <dbReference type="SAM" id="Phobius"/>
    </source>
</evidence>
<dbReference type="InterPro" id="IPR036866">
    <property type="entry name" value="RibonucZ/Hydroxyglut_hydro"/>
</dbReference>
<dbReference type="OrthoDB" id="418728at2"/>
<feature type="transmembrane region" description="Helical" evidence="1">
    <location>
        <begin position="311"/>
        <end position="336"/>
    </location>
</feature>